<sequence length="57" mass="6268">MAACNWYGPGQAVWQFATTDPIVVHHRSGRFADPVPVLPTASLPVRLLAHLARHLQP</sequence>
<dbReference type="Proteomes" id="UP000284824">
    <property type="component" value="Unassembled WGS sequence"/>
</dbReference>
<keyword evidence="2" id="KW-1185">Reference proteome</keyword>
<proteinExistence type="predicted"/>
<accession>A0A438MK29</accession>
<dbReference type="EMBL" id="SAUN01000001">
    <property type="protein sequence ID" value="RVX45858.1"/>
    <property type="molecule type" value="Genomic_DNA"/>
</dbReference>
<reference evidence="1 2" key="1">
    <citation type="submission" date="2019-01" db="EMBL/GenBank/DDBJ databases">
        <title>Sequencing the genomes of 1000 actinobacteria strains.</title>
        <authorList>
            <person name="Klenk H.-P."/>
        </authorList>
    </citation>
    <scope>NUCLEOTIDE SEQUENCE [LARGE SCALE GENOMIC DNA]</scope>
    <source>
        <strain evidence="1 2">DSM 43925</strain>
    </source>
</reference>
<dbReference type="AlphaFoldDB" id="A0A438MK29"/>
<gene>
    <name evidence="1" type="ORF">EDD27_8683</name>
</gene>
<protein>
    <submittedName>
        <fullName evidence="1">Uncharacterized protein</fullName>
    </submittedName>
</protein>
<evidence type="ECO:0000313" key="2">
    <source>
        <dbReference type="Proteomes" id="UP000284824"/>
    </source>
</evidence>
<organism evidence="1 2">
    <name type="scientific">Nonomuraea polychroma</name>
    <dbReference type="NCBI Taxonomy" id="46176"/>
    <lineage>
        <taxon>Bacteria</taxon>
        <taxon>Bacillati</taxon>
        <taxon>Actinomycetota</taxon>
        <taxon>Actinomycetes</taxon>
        <taxon>Streptosporangiales</taxon>
        <taxon>Streptosporangiaceae</taxon>
        <taxon>Nonomuraea</taxon>
    </lineage>
</organism>
<evidence type="ECO:0000313" key="1">
    <source>
        <dbReference type="EMBL" id="RVX45858.1"/>
    </source>
</evidence>
<name>A0A438MK29_9ACTN</name>
<comment type="caution">
    <text evidence="1">The sequence shown here is derived from an EMBL/GenBank/DDBJ whole genome shotgun (WGS) entry which is preliminary data.</text>
</comment>